<reference evidence="5 6" key="1">
    <citation type="submission" date="2019-08" db="EMBL/GenBank/DDBJ databases">
        <authorList>
            <person name="Dhanesh K."/>
            <person name="Kumar G."/>
            <person name="Sasikala C."/>
            <person name="Venkata Ramana C."/>
        </authorList>
    </citation>
    <scope>NUCLEOTIDE SEQUENCE [LARGE SCALE GENOMIC DNA]</scope>
    <source>
        <strain evidence="5 6">JC645</strain>
    </source>
</reference>
<evidence type="ECO:0000259" key="4">
    <source>
        <dbReference type="Pfam" id="PF00884"/>
    </source>
</evidence>
<keyword evidence="6" id="KW-1185">Reference proteome</keyword>
<proteinExistence type="inferred from homology"/>
<dbReference type="InterPro" id="IPR000917">
    <property type="entry name" value="Sulfatase_N"/>
</dbReference>
<dbReference type="Gene3D" id="3.30.1120.10">
    <property type="match status" value="1"/>
</dbReference>
<organism evidence="5 6">
    <name type="scientific">Roseiconus nitratireducens</name>
    <dbReference type="NCBI Taxonomy" id="2605748"/>
    <lineage>
        <taxon>Bacteria</taxon>
        <taxon>Pseudomonadati</taxon>
        <taxon>Planctomycetota</taxon>
        <taxon>Planctomycetia</taxon>
        <taxon>Pirellulales</taxon>
        <taxon>Pirellulaceae</taxon>
        <taxon>Roseiconus</taxon>
    </lineage>
</organism>
<sequence>MATRMLGRILLGVMVAGAMLGGDRSWAASRPNIILIMVDDMGFSDIGPYGSEIPTPHLDALAAGGVRFSQFYNTGRCCPTRASLLTGLYSHQAGIGHMTADQGVPGYRGQLNDHCVTIAEVLRQAGYFTAMTGKWHVGFEHGVTPWSRGFDRSLNLPAGGLHFSDQTGSKGGTKLFKNGQQVARDDPQFDPPWYGTDLWTEQGIRFIDEARQRDQPFFWYLAHVAPHFPCMAPEETIAKYRGRYLAGWDALRRERYQRQIDSGLIDPRWQLEPRPEQIPAWDSLSQSEQRRYDDMMAIYAAMIEEIDNNIGKLVSALRNRGELEDTLILFLSDNGGNAEAGVSGRYDGQSPGDPHSNVFIGRCWAHLNNTPFRKYKHYNHEGGIATPLIAHWPAAIQPKTGKDGWIRTSTHVIDLMATCVDLAQAEYPDQIDQRMITPMQGQSLKPLLTGEGTFPNRTLFWEHEGNAAIRDGDHKLVRQGMGGTWELFDMEGDRTEQHDLAQDHPERAAELQKRWREWARSAKVLPKPGKKKSKKAKPAARD</sequence>
<comment type="similarity">
    <text evidence="1">Belongs to the sulfatase family.</text>
</comment>
<feature type="region of interest" description="Disordered" evidence="3">
    <location>
        <begin position="519"/>
        <end position="542"/>
    </location>
</feature>
<dbReference type="InterPro" id="IPR017850">
    <property type="entry name" value="Alkaline_phosphatase_core_sf"/>
</dbReference>
<protein>
    <submittedName>
        <fullName evidence="5">Arylsulfatase</fullName>
    </submittedName>
</protein>
<evidence type="ECO:0000256" key="1">
    <source>
        <dbReference type="ARBA" id="ARBA00008779"/>
    </source>
</evidence>
<dbReference type="PANTHER" id="PTHR42693:SF53">
    <property type="entry name" value="ENDO-4-O-SULFATASE"/>
    <property type="match status" value="1"/>
</dbReference>
<gene>
    <name evidence="5" type="ORF">FYK55_25515</name>
</gene>
<dbReference type="AlphaFoldDB" id="A0A5M6D1U7"/>
<evidence type="ECO:0000256" key="2">
    <source>
        <dbReference type="ARBA" id="ARBA00022801"/>
    </source>
</evidence>
<dbReference type="SUPFAM" id="SSF53649">
    <property type="entry name" value="Alkaline phosphatase-like"/>
    <property type="match status" value="1"/>
</dbReference>
<evidence type="ECO:0000313" key="5">
    <source>
        <dbReference type="EMBL" id="KAA5539095.1"/>
    </source>
</evidence>
<dbReference type="Gene3D" id="3.40.720.10">
    <property type="entry name" value="Alkaline Phosphatase, subunit A"/>
    <property type="match status" value="1"/>
</dbReference>
<dbReference type="InterPro" id="IPR050738">
    <property type="entry name" value="Sulfatase"/>
</dbReference>
<dbReference type="FunFam" id="3.40.720.10:FF:000047">
    <property type="entry name" value="Arylsulfatase"/>
    <property type="match status" value="1"/>
</dbReference>
<dbReference type="EMBL" id="VWOX01000022">
    <property type="protein sequence ID" value="KAA5539095.1"/>
    <property type="molecule type" value="Genomic_DNA"/>
</dbReference>
<name>A0A5M6D1U7_9BACT</name>
<dbReference type="GO" id="GO:0004065">
    <property type="term" value="F:arylsulfatase activity"/>
    <property type="evidence" value="ECO:0007669"/>
    <property type="project" value="TreeGrafter"/>
</dbReference>
<keyword evidence="2" id="KW-0378">Hydrolase</keyword>
<dbReference type="Proteomes" id="UP000324479">
    <property type="component" value="Unassembled WGS sequence"/>
</dbReference>
<feature type="domain" description="Sulfatase N-terminal" evidence="4">
    <location>
        <begin position="31"/>
        <end position="424"/>
    </location>
</feature>
<dbReference type="CDD" id="cd16025">
    <property type="entry name" value="PAS_like"/>
    <property type="match status" value="1"/>
</dbReference>
<evidence type="ECO:0000313" key="6">
    <source>
        <dbReference type="Proteomes" id="UP000324479"/>
    </source>
</evidence>
<dbReference type="Pfam" id="PF00884">
    <property type="entry name" value="Sulfatase"/>
    <property type="match status" value="1"/>
</dbReference>
<comment type="caution">
    <text evidence="5">The sequence shown here is derived from an EMBL/GenBank/DDBJ whole genome shotgun (WGS) entry which is preliminary data.</text>
</comment>
<dbReference type="PANTHER" id="PTHR42693">
    <property type="entry name" value="ARYLSULFATASE FAMILY MEMBER"/>
    <property type="match status" value="1"/>
</dbReference>
<evidence type="ECO:0000256" key="3">
    <source>
        <dbReference type="SAM" id="MobiDB-lite"/>
    </source>
</evidence>
<accession>A0A5M6D1U7</accession>
<feature type="compositionally biased region" description="Basic residues" evidence="3">
    <location>
        <begin position="528"/>
        <end position="542"/>
    </location>
</feature>